<keyword evidence="6" id="KW-0472">Membrane</keyword>
<dbReference type="RefSeq" id="WP_036752107.1">
    <property type="nucleotide sequence ID" value="NZ_JAGSGC010000006.1"/>
</dbReference>
<dbReference type="InterPro" id="IPR003660">
    <property type="entry name" value="HAMP_dom"/>
</dbReference>
<comment type="similarity">
    <text evidence="3">Belongs to the methyl-accepting chemotaxis (MCP) protein family.</text>
</comment>
<evidence type="ECO:0000256" key="3">
    <source>
        <dbReference type="ARBA" id="ARBA00029447"/>
    </source>
</evidence>
<keyword evidence="5" id="KW-0175">Coiled coil</keyword>
<evidence type="ECO:0000313" key="10">
    <source>
        <dbReference type="Proteomes" id="UP000027192"/>
    </source>
</evidence>
<keyword evidence="6" id="KW-0812">Transmembrane</keyword>
<dbReference type="PANTHER" id="PTHR32089:SF120">
    <property type="entry name" value="METHYL-ACCEPTING CHEMOTAXIS PROTEIN TLPQ"/>
    <property type="match status" value="1"/>
</dbReference>
<dbReference type="GO" id="GO:0016020">
    <property type="term" value="C:membrane"/>
    <property type="evidence" value="ECO:0007669"/>
    <property type="project" value="UniProtKB-SubCell"/>
</dbReference>
<organism evidence="9 10">
    <name type="scientific">Photobacterium galatheae</name>
    <dbReference type="NCBI Taxonomy" id="1654360"/>
    <lineage>
        <taxon>Bacteria</taxon>
        <taxon>Pseudomonadati</taxon>
        <taxon>Pseudomonadota</taxon>
        <taxon>Gammaproteobacteria</taxon>
        <taxon>Vibrionales</taxon>
        <taxon>Vibrionaceae</taxon>
        <taxon>Photobacterium</taxon>
    </lineage>
</organism>
<dbReference type="PROSITE" id="PS50885">
    <property type="entry name" value="HAMP"/>
    <property type="match status" value="1"/>
</dbReference>
<evidence type="ECO:0000313" key="9">
    <source>
        <dbReference type="EMBL" id="KDM91489.1"/>
    </source>
</evidence>
<feature type="coiled-coil region" evidence="5">
    <location>
        <begin position="284"/>
        <end position="311"/>
    </location>
</feature>
<dbReference type="SMART" id="SM00283">
    <property type="entry name" value="MA"/>
    <property type="match status" value="1"/>
</dbReference>
<gene>
    <name evidence="9" type="ORF">EA58_10710</name>
</gene>
<evidence type="ECO:0000256" key="6">
    <source>
        <dbReference type="SAM" id="Phobius"/>
    </source>
</evidence>
<keyword evidence="10" id="KW-1185">Reference proteome</keyword>
<evidence type="ECO:0000256" key="5">
    <source>
        <dbReference type="SAM" id="Coils"/>
    </source>
</evidence>
<dbReference type="SUPFAM" id="SSF58104">
    <property type="entry name" value="Methyl-accepting chemotaxis protein (MCP) signaling domain"/>
    <property type="match status" value="1"/>
</dbReference>
<evidence type="ECO:0000256" key="4">
    <source>
        <dbReference type="PROSITE-ProRule" id="PRU00284"/>
    </source>
</evidence>
<dbReference type="PROSITE" id="PS50111">
    <property type="entry name" value="CHEMOTAXIS_TRANSDUC_2"/>
    <property type="match status" value="1"/>
</dbReference>
<name>A0A066RMB0_9GAMM</name>
<feature type="domain" description="Methyl-accepting transducer" evidence="7">
    <location>
        <begin position="411"/>
        <end position="647"/>
    </location>
</feature>
<keyword evidence="2 4" id="KW-0807">Transducer</keyword>
<proteinExistence type="inferred from homology"/>
<dbReference type="OrthoDB" id="9765776at2"/>
<dbReference type="Pfam" id="PF00015">
    <property type="entry name" value="MCPsignal"/>
    <property type="match status" value="1"/>
</dbReference>
<evidence type="ECO:0000259" key="8">
    <source>
        <dbReference type="PROSITE" id="PS50885"/>
    </source>
</evidence>
<dbReference type="Proteomes" id="UP000027192">
    <property type="component" value="Unassembled WGS sequence"/>
</dbReference>
<dbReference type="PANTHER" id="PTHR32089">
    <property type="entry name" value="METHYL-ACCEPTING CHEMOTAXIS PROTEIN MCPB"/>
    <property type="match status" value="1"/>
</dbReference>
<evidence type="ECO:0000256" key="2">
    <source>
        <dbReference type="ARBA" id="ARBA00023224"/>
    </source>
</evidence>
<dbReference type="Gene3D" id="1.10.287.950">
    <property type="entry name" value="Methyl-accepting chemotaxis protein"/>
    <property type="match status" value="1"/>
</dbReference>
<comment type="subcellular location">
    <subcellularLocation>
        <location evidence="1">Membrane</location>
    </subcellularLocation>
</comment>
<sequence>MTKKRSHQTRLSVVFLIQSVFLLLVTIGGLLSFFGNQGLHRVSSQFGLLSQQALPVVTLNAEMVKGSLNSAQSFSELINSSSIENLDTALTSLTAHEQGVEDAVAKLERLATENNIGWLSENVTDFRQDLATFHQSIDVVYQTQQQILTNQTKLESDKAIMNYAITSVRSEMSRISIGLYASDPVAMGHVTNFINHSQEMGTNMVALLFENDLTKAENLAKDLKRTNLSGMQFAWKELNNVNPELAEYASLTVPFEMVQGLFSEQGQGTEQGLVALKLKTLMLIEEQSQKASQAKAQVSRIMQQLERLEDGAWQMMQQSEQGVLTAGENAKFIFVILSAAGLLIAITSGVWVSKTVHRSLQRLDDVVKANSQGDLTAIADENAPREFAELACLLNQSNRTNSHAMSQLNNNSQTLMQAAERSQTASAQSRQALTQQSDQLSAIAAAITELEASIKEIALSTTESEAEAEAANSLAQEGVVIIGRSTDRLQALDAQFARNEACMTSLDEHVNKITEVVELISAIANNTNLLALNAAIEAARAGDQGRGFAVVADEVRKLASQTSQQTESIRQTIEELHRAARDANTAMQESRSEMTASITLSGEVESAIHSIQGAIARITDKVITISAATQQQENASVEVGRSVEAVAAQANLNNQQLSTLVEEAGKVAEIAREQRQMLKRYQVLENQS</sequence>
<evidence type="ECO:0000256" key="1">
    <source>
        <dbReference type="ARBA" id="ARBA00004370"/>
    </source>
</evidence>
<dbReference type="STRING" id="1654360.EA58_10710"/>
<dbReference type="EMBL" id="JMIB01000021">
    <property type="protein sequence ID" value="KDM91489.1"/>
    <property type="molecule type" value="Genomic_DNA"/>
</dbReference>
<dbReference type="InterPro" id="IPR004089">
    <property type="entry name" value="MCPsignal_dom"/>
</dbReference>
<reference evidence="9 10" key="1">
    <citation type="submission" date="2014-04" db="EMBL/GenBank/DDBJ databases">
        <title>Draft genome sequence of Photobacterium halotolerans S2753: a solonamide, ngercheumicin and holomycin producer.</title>
        <authorList>
            <person name="Machado H.R."/>
            <person name="Gram L."/>
        </authorList>
    </citation>
    <scope>NUCLEOTIDE SEQUENCE [LARGE SCALE GENOMIC DNA]</scope>
    <source>
        <strain evidence="9 10">S2753</strain>
    </source>
</reference>
<dbReference type="AlphaFoldDB" id="A0A066RMB0"/>
<evidence type="ECO:0000259" key="7">
    <source>
        <dbReference type="PROSITE" id="PS50111"/>
    </source>
</evidence>
<accession>A0A066RMB0</accession>
<feature type="transmembrane region" description="Helical" evidence="6">
    <location>
        <begin position="12"/>
        <end position="34"/>
    </location>
</feature>
<feature type="domain" description="HAMP" evidence="8">
    <location>
        <begin position="354"/>
        <end position="406"/>
    </location>
</feature>
<keyword evidence="6" id="KW-1133">Transmembrane helix</keyword>
<comment type="caution">
    <text evidence="9">The sequence shown here is derived from an EMBL/GenBank/DDBJ whole genome shotgun (WGS) entry which is preliminary data.</text>
</comment>
<dbReference type="GO" id="GO:0007165">
    <property type="term" value="P:signal transduction"/>
    <property type="evidence" value="ECO:0007669"/>
    <property type="project" value="UniProtKB-KW"/>
</dbReference>
<protein>
    <submittedName>
        <fullName evidence="9">Chemotaxis protein</fullName>
    </submittedName>
</protein>
<dbReference type="GO" id="GO:0006935">
    <property type="term" value="P:chemotaxis"/>
    <property type="evidence" value="ECO:0007669"/>
    <property type="project" value="UniProtKB-ARBA"/>
</dbReference>